<comment type="caution">
    <text evidence="1">The sequence shown here is derived from an EMBL/GenBank/DDBJ whole genome shotgun (WGS) entry which is preliminary data.</text>
</comment>
<organism evidence="1 2">
    <name type="scientific">Durusdinium trenchii</name>
    <dbReference type="NCBI Taxonomy" id="1381693"/>
    <lineage>
        <taxon>Eukaryota</taxon>
        <taxon>Sar</taxon>
        <taxon>Alveolata</taxon>
        <taxon>Dinophyceae</taxon>
        <taxon>Suessiales</taxon>
        <taxon>Symbiodiniaceae</taxon>
        <taxon>Durusdinium</taxon>
    </lineage>
</organism>
<evidence type="ECO:0000313" key="2">
    <source>
        <dbReference type="Proteomes" id="UP001642484"/>
    </source>
</evidence>
<keyword evidence="2" id="KW-1185">Reference proteome</keyword>
<gene>
    <name evidence="1" type="ORF">CCMP2556_LOCUS19686</name>
</gene>
<name>A0ABP0L7X8_9DINO</name>
<reference evidence="1 2" key="1">
    <citation type="submission" date="2024-02" db="EMBL/GenBank/DDBJ databases">
        <authorList>
            <person name="Chen Y."/>
            <person name="Shah S."/>
            <person name="Dougan E. K."/>
            <person name="Thang M."/>
            <person name="Chan C."/>
        </authorList>
    </citation>
    <scope>NUCLEOTIDE SEQUENCE [LARGE SCALE GENOMIC DNA]</scope>
</reference>
<accession>A0ABP0L7X8</accession>
<proteinExistence type="predicted"/>
<protein>
    <recommendedName>
        <fullName evidence="3">Barstar (barnase inhibitor) domain-containing protein</fullName>
    </recommendedName>
</protein>
<sequence>MQDIGSGGSDHHAVMTVFEIDTAGDMLARLLGQNSQLSEAIIGELHADFPKDDWNDFWCGLEEFGASYNPVGANYRLVLPLVSA</sequence>
<evidence type="ECO:0008006" key="3">
    <source>
        <dbReference type="Google" id="ProtNLM"/>
    </source>
</evidence>
<dbReference type="Proteomes" id="UP001642484">
    <property type="component" value="Unassembled WGS sequence"/>
</dbReference>
<dbReference type="EMBL" id="CAXAMN010011281">
    <property type="protein sequence ID" value="CAK9034877.1"/>
    <property type="molecule type" value="Genomic_DNA"/>
</dbReference>
<evidence type="ECO:0000313" key="1">
    <source>
        <dbReference type="EMBL" id="CAK9034877.1"/>
    </source>
</evidence>